<dbReference type="CDD" id="cd03505">
    <property type="entry name" value="Delta9-FADS-like"/>
    <property type="match status" value="1"/>
</dbReference>
<sequence length="384" mass="44283">MSLLEFLSHGLLRYSWWQILLAVLISTHVTIVCMTVYLHRCQAHRSLELHLTVSHTFRFWLWMTTGIGTGPWTAVHRKHHARCETDEDPHSPQTRGIWKVIFEGSELYTAEARNEETLRKFSHGTPTDWMKRNVYARYPNLGISLLMVIDVALFGIVGVSVWAVQMIWIPFWAGGVVNGCAHFWGYRNFGPADKSTNLFPLGILIGGEELHNNHHAYATSAKLSNKWYEFDIGWMYICILSSLGLARVKRVAPTLHLVKAKSVPDNATLEAVLSNRHEVMARYARLVSRACRHELVKGERLHPHEKHLARREKRQFFREQLSRNDLQQLALPEIYAGDPKLRICLEFRTDLSSIWERSNASPEQLLVQLQDWCRRAEQSGVMAL</sequence>
<comment type="caution">
    <text evidence="12">The sequence shown here is derived from an EMBL/GenBank/DDBJ whole genome shotgun (WGS) entry which is preliminary data.</text>
</comment>
<dbReference type="GO" id="GO:0016717">
    <property type="term" value="F:oxidoreductase activity, acting on paired donors, with oxidation of a pair of donors resulting in the reduction of molecular oxygen to two molecules of water"/>
    <property type="evidence" value="ECO:0007669"/>
    <property type="project" value="InterPro"/>
</dbReference>
<evidence type="ECO:0000256" key="1">
    <source>
        <dbReference type="ARBA" id="ARBA00004141"/>
    </source>
</evidence>
<evidence type="ECO:0000256" key="2">
    <source>
        <dbReference type="ARBA" id="ARBA00008749"/>
    </source>
</evidence>
<dbReference type="InterPro" id="IPR015876">
    <property type="entry name" value="Acyl-CoA_DS"/>
</dbReference>
<feature type="domain" description="Fatty acid desaturase" evidence="11">
    <location>
        <begin position="15"/>
        <end position="219"/>
    </location>
</feature>
<dbReference type="RefSeq" id="WP_089162658.1">
    <property type="nucleotide sequence ID" value="NZ_MTHB01000147.1"/>
</dbReference>
<keyword evidence="8" id="KW-0443">Lipid metabolism</keyword>
<proteinExistence type="inferred from homology"/>
<evidence type="ECO:0000259" key="11">
    <source>
        <dbReference type="Pfam" id="PF00487"/>
    </source>
</evidence>
<dbReference type="InterPro" id="IPR005804">
    <property type="entry name" value="FA_desaturase_dom"/>
</dbReference>
<evidence type="ECO:0000256" key="3">
    <source>
        <dbReference type="ARBA" id="ARBA00022692"/>
    </source>
</evidence>
<comment type="similarity">
    <text evidence="2">Belongs to the fatty acid desaturase type 2 family.</text>
</comment>
<evidence type="ECO:0000256" key="6">
    <source>
        <dbReference type="ARBA" id="ARBA00023002"/>
    </source>
</evidence>
<accession>A0A226WY22</accession>
<organism evidence="12 13">
    <name type="scientific">Caballeronia sordidicola</name>
    <name type="common">Burkholderia sordidicola</name>
    <dbReference type="NCBI Taxonomy" id="196367"/>
    <lineage>
        <taxon>Bacteria</taxon>
        <taxon>Pseudomonadati</taxon>
        <taxon>Pseudomonadota</taxon>
        <taxon>Betaproteobacteria</taxon>
        <taxon>Burkholderiales</taxon>
        <taxon>Burkholderiaceae</taxon>
        <taxon>Caballeronia</taxon>
    </lineage>
</organism>
<evidence type="ECO:0000313" key="13">
    <source>
        <dbReference type="Proteomes" id="UP000214720"/>
    </source>
</evidence>
<keyword evidence="6" id="KW-0560">Oxidoreductase</keyword>
<evidence type="ECO:0000313" key="12">
    <source>
        <dbReference type="EMBL" id="OXC76072.1"/>
    </source>
</evidence>
<keyword evidence="9 10" id="KW-0472">Membrane</keyword>
<evidence type="ECO:0000256" key="8">
    <source>
        <dbReference type="ARBA" id="ARBA00023098"/>
    </source>
</evidence>
<evidence type="ECO:0000256" key="4">
    <source>
        <dbReference type="ARBA" id="ARBA00022832"/>
    </source>
</evidence>
<evidence type="ECO:0000256" key="10">
    <source>
        <dbReference type="SAM" id="Phobius"/>
    </source>
</evidence>
<dbReference type="EMBL" id="MTHB01000147">
    <property type="protein sequence ID" value="OXC76072.1"/>
    <property type="molecule type" value="Genomic_DNA"/>
</dbReference>
<feature type="transmembrane region" description="Helical" evidence="10">
    <location>
        <begin position="141"/>
        <end position="164"/>
    </location>
</feature>
<protein>
    <submittedName>
        <fullName evidence="12">Fatty acid desaturase, Delta-9 fatty acid desaturase</fullName>
    </submittedName>
</protein>
<comment type="subcellular location">
    <subcellularLocation>
        <location evidence="1">Membrane</location>
        <topology evidence="1">Multi-pass membrane protein</topology>
    </subcellularLocation>
</comment>
<name>A0A226WY22_CABSO</name>
<dbReference type="GO" id="GO:0016020">
    <property type="term" value="C:membrane"/>
    <property type="evidence" value="ECO:0007669"/>
    <property type="project" value="UniProtKB-SubCell"/>
</dbReference>
<dbReference type="GO" id="GO:0006631">
    <property type="term" value="P:fatty acid metabolic process"/>
    <property type="evidence" value="ECO:0007669"/>
    <property type="project" value="UniProtKB-KW"/>
</dbReference>
<dbReference type="Proteomes" id="UP000214720">
    <property type="component" value="Unassembled WGS sequence"/>
</dbReference>
<keyword evidence="3 10" id="KW-0812">Transmembrane</keyword>
<dbReference type="OrthoDB" id="9768289at2"/>
<gene>
    <name evidence="12" type="ORF">BSU04_23685</name>
</gene>
<dbReference type="Pfam" id="PF00487">
    <property type="entry name" value="FA_desaturase"/>
    <property type="match status" value="1"/>
</dbReference>
<keyword evidence="7" id="KW-0408">Iron</keyword>
<evidence type="ECO:0000256" key="5">
    <source>
        <dbReference type="ARBA" id="ARBA00022989"/>
    </source>
</evidence>
<dbReference type="PRINTS" id="PR00075">
    <property type="entry name" value="FACDDSATRASE"/>
</dbReference>
<evidence type="ECO:0000256" key="7">
    <source>
        <dbReference type="ARBA" id="ARBA00023004"/>
    </source>
</evidence>
<keyword evidence="4" id="KW-0276">Fatty acid metabolism</keyword>
<dbReference type="AlphaFoldDB" id="A0A226WY22"/>
<evidence type="ECO:0000256" key="9">
    <source>
        <dbReference type="ARBA" id="ARBA00023136"/>
    </source>
</evidence>
<reference evidence="13" key="1">
    <citation type="submission" date="2017-01" db="EMBL/GenBank/DDBJ databases">
        <title>Genome Analysis of Deinococcus marmoris KOPRI26562.</title>
        <authorList>
            <person name="Kim J.H."/>
            <person name="Oh H.-M."/>
        </authorList>
    </citation>
    <scope>NUCLEOTIDE SEQUENCE [LARGE SCALE GENOMIC DNA]</scope>
    <source>
        <strain evidence="13">PAMC 26633</strain>
    </source>
</reference>
<dbReference type="PANTHER" id="PTHR11351:SF33">
    <property type="entry name" value="DELTA-9 FATTY ACID DESATURASE, DESA"/>
    <property type="match status" value="1"/>
</dbReference>
<keyword evidence="5 10" id="KW-1133">Transmembrane helix</keyword>
<dbReference type="PANTHER" id="PTHR11351">
    <property type="entry name" value="ACYL-COA DESATURASE"/>
    <property type="match status" value="1"/>
</dbReference>
<feature type="transmembrane region" description="Helical" evidence="10">
    <location>
        <begin position="16"/>
        <end position="38"/>
    </location>
</feature>